<dbReference type="SUPFAM" id="SSF52833">
    <property type="entry name" value="Thioredoxin-like"/>
    <property type="match status" value="1"/>
</dbReference>
<dbReference type="InterPro" id="IPR012336">
    <property type="entry name" value="Thioredoxin-like_fold"/>
</dbReference>
<dbReference type="InterPro" id="IPR036249">
    <property type="entry name" value="Thioredoxin-like_sf"/>
</dbReference>
<dbReference type="EMBL" id="MLJW01000057">
    <property type="protein sequence ID" value="OIR04449.1"/>
    <property type="molecule type" value="Genomic_DNA"/>
</dbReference>
<gene>
    <name evidence="2" type="ORF">GALL_133800</name>
</gene>
<dbReference type="Gene3D" id="3.40.30.10">
    <property type="entry name" value="Glutaredoxin"/>
    <property type="match status" value="1"/>
</dbReference>
<dbReference type="PANTHER" id="PTHR36450:SF1">
    <property type="entry name" value="THIOREDOXIN"/>
    <property type="match status" value="1"/>
</dbReference>
<evidence type="ECO:0000313" key="2">
    <source>
        <dbReference type="EMBL" id="OIR04449.1"/>
    </source>
</evidence>
<dbReference type="InterPro" id="IPR005243">
    <property type="entry name" value="THIRX-like_proc"/>
</dbReference>
<dbReference type="PANTHER" id="PTHR36450">
    <property type="entry name" value="THIOREDOXIN"/>
    <property type="match status" value="1"/>
</dbReference>
<reference evidence="2" key="1">
    <citation type="submission" date="2016-10" db="EMBL/GenBank/DDBJ databases">
        <title>Sequence of Gallionella enrichment culture.</title>
        <authorList>
            <person name="Poehlein A."/>
            <person name="Muehling M."/>
            <person name="Daniel R."/>
        </authorList>
    </citation>
    <scope>NUCLEOTIDE SEQUENCE</scope>
</reference>
<evidence type="ECO:0000259" key="1">
    <source>
        <dbReference type="Pfam" id="PF13192"/>
    </source>
</evidence>
<dbReference type="AlphaFoldDB" id="A0A1J5S7J4"/>
<comment type="caution">
    <text evidence="2">The sequence shown here is derived from an EMBL/GenBank/DDBJ whole genome shotgun (WGS) entry which is preliminary data.</text>
</comment>
<organism evidence="2">
    <name type="scientific">mine drainage metagenome</name>
    <dbReference type="NCBI Taxonomy" id="410659"/>
    <lineage>
        <taxon>unclassified sequences</taxon>
        <taxon>metagenomes</taxon>
        <taxon>ecological metagenomes</taxon>
    </lineage>
</organism>
<name>A0A1J5S7J4_9ZZZZ</name>
<protein>
    <recommendedName>
        <fullName evidence="1">Thioredoxin-like fold domain-containing protein</fullName>
    </recommendedName>
</protein>
<dbReference type="NCBIfam" id="TIGR00412">
    <property type="entry name" value="redox_disulf_2"/>
    <property type="match status" value="1"/>
</dbReference>
<feature type="domain" description="Thioredoxin-like fold" evidence="1">
    <location>
        <begin position="3"/>
        <end position="76"/>
    </location>
</feature>
<sequence length="77" mass="8173">MKDIKVLGAGCANCKATVKLVEEVASAKGVEIALEKVEDIQKIMTYNIMSTPAVVIDGQVVHAGGIPAKSKVESWFI</sequence>
<accession>A0A1J5S7J4</accession>
<proteinExistence type="predicted"/>
<dbReference type="PIRSF" id="PIRSF037031">
    <property type="entry name" value="Redox_disulphide_2"/>
    <property type="match status" value="1"/>
</dbReference>
<dbReference type="Pfam" id="PF13192">
    <property type="entry name" value="Thioredoxin_3"/>
    <property type="match status" value="1"/>
</dbReference>